<evidence type="ECO:0000313" key="2">
    <source>
        <dbReference type="Proteomes" id="UP000030401"/>
    </source>
</evidence>
<protein>
    <submittedName>
        <fullName evidence="1">Uncharacterized protein</fullName>
    </submittedName>
</protein>
<evidence type="ECO:0000313" key="1">
    <source>
        <dbReference type="EMBL" id="KGX84801.1"/>
    </source>
</evidence>
<dbReference type="STRING" id="1385512.N784_11950"/>
<name>A0A0A5FVG7_9BACI</name>
<keyword evidence="2" id="KW-1185">Reference proteome</keyword>
<reference evidence="1 2" key="1">
    <citation type="submission" date="2013-08" db="EMBL/GenBank/DDBJ databases">
        <authorList>
            <person name="Huang J."/>
            <person name="Wang G."/>
        </authorList>
    </citation>
    <scope>NUCLEOTIDE SEQUENCE [LARGE SCALE GENOMIC DNA]</scope>
    <source>
        <strain evidence="1 2">JSM 072002</strain>
    </source>
</reference>
<dbReference type="Proteomes" id="UP000030401">
    <property type="component" value="Unassembled WGS sequence"/>
</dbReference>
<organism evidence="1 2">
    <name type="scientific">Pontibacillus litoralis JSM 072002</name>
    <dbReference type="NCBI Taxonomy" id="1385512"/>
    <lineage>
        <taxon>Bacteria</taxon>
        <taxon>Bacillati</taxon>
        <taxon>Bacillota</taxon>
        <taxon>Bacilli</taxon>
        <taxon>Bacillales</taxon>
        <taxon>Bacillaceae</taxon>
        <taxon>Pontibacillus</taxon>
    </lineage>
</organism>
<gene>
    <name evidence="1" type="ORF">N784_11950</name>
</gene>
<dbReference type="AlphaFoldDB" id="A0A0A5FVG7"/>
<dbReference type="RefSeq" id="WP_269745341.1">
    <property type="nucleotide sequence ID" value="NZ_AVPG01000031.1"/>
</dbReference>
<proteinExistence type="predicted"/>
<comment type="caution">
    <text evidence="1">The sequence shown here is derived from an EMBL/GenBank/DDBJ whole genome shotgun (WGS) entry which is preliminary data.</text>
</comment>
<dbReference type="EMBL" id="AVPG01000031">
    <property type="protein sequence ID" value="KGX84801.1"/>
    <property type="molecule type" value="Genomic_DNA"/>
</dbReference>
<accession>A0A0A5FVG7</accession>
<sequence>MNDEELNLELHTNTMLNPDFGMNDGGFIMHVKDYQSAIEEQ</sequence>